<evidence type="ECO:0000313" key="2">
    <source>
        <dbReference type="EMBL" id="KAK8887149.1"/>
    </source>
</evidence>
<reference evidence="2 3" key="1">
    <citation type="submission" date="2024-04" db="EMBL/GenBank/DDBJ databases">
        <title>Tritrichomonas musculus Genome.</title>
        <authorList>
            <person name="Alves-Ferreira E."/>
            <person name="Grigg M."/>
            <person name="Lorenzi H."/>
            <person name="Galac M."/>
        </authorList>
    </citation>
    <scope>NUCLEOTIDE SEQUENCE [LARGE SCALE GENOMIC DNA]</scope>
    <source>
        <strain evidence="2 3">EAF2021</strain>
    </source>
</reference>
<accession>A0ABR2K7T2</accession>
<evidence type="ECO:0000259" key="1">
    <source>
        <dbReference type="PROSITE" id="PS51742"/>
    </source>
</evidence>
<dbReference type="PANTHER" id="PTHR34988">
    <property type="entry name" value="PROTEIN, PUTATIVE-RELATED"/>
    <property type="match status" value="1"/>
</dbReference>
<gene>
    <name evidence="2" type="ORF">M9Y10_038187</name>
</gene>
<dbReference type="Proteomes" id="UP001470230">
    <property type="component" value="Unassembled WGS sequence"/>
</dbReference>
<dbReference type="PANTHER" id="PTHR34988:SF1">
    <property type="entry name" value="DNA-BINDING PROTEIN"/>
    <property type="match status" value="1"/>
</dbReference>
<organism evidence="2 3">
    <name type="scientific">Tritrichomonas musculus</name>
    <dbReference type="NCBI Taxonomy" id="1915356"/>
    <lineage>
        <taxon>Eukaryota</taxon>
        <taxon>Metamonada</taxon>
        <taxon>Parabasalia</taxon>
        <taxon>Tritrichomonadida</taxon>
        <taxon>Tritrichomonadidae</taxon>
        <taxon>Tritrichomonas</taxon>
    </lineage>
</organism>
<name>A0ABR2K7T2_9EUKA</name>
<dbReference type="Pfam" id="PF03479">
    <property type="entry name" value="PCC"/>
    <property type="match status" value="1"/>
</dbReference>
<feature type="domain" description="PPC" evidence="1">
    <location>
        <begin position="1"/>
        <end position="140"/>
    </location>
</feature>
<protein>
    <recommendedName>
        <fullName evidence="1">PPC domain-containing protein</fullName>
    </recommendedName>
</protein>
<evidence type="ECO:0000313" key="3">
    <source>
        <dbReference type="Proteomes" id="UP001470230"/>
    </source>
</evidence>
<dbReference type="PROSITE" id="PS51742">
    <property type="entry name" value="PPC"/>
    <property type="match status" value="1"/>
</dbReference>
<dbReference type="SUPFAM" id="SSF117856">
    <property type="entry name" value="AF0104/ALDC/Ptd012-like"/>
    <property type="match status" value="1"/>
</dbReference>
<dbReference type="CDD" id="cd11378">
    <property type="entry name" value="DUF296"/>
    <property type="match status" value="1"/>
</dbReference>
<dbReference type="Gene3D" id="3.30.1330.80">
    <property type="entry name" value="Hypothetical protein, similar to alpha- acetolactate decarboxylase, domain 2"/>
    <property type="match status" value="1"/>
</dbReference>
<dbReference type="EMBL" id="JAPFFF010000006">
    <property type="protein sequence ID" value="KAK8887149.1"/>
    <property type="molecule type" value="Genomic_DNA"/>
</dbReference>
<comment type="caution">
    <text evidence="2">The sequence shown here is derived from an EMBL/GenBank/DDBJ whole genome shotgun (WGS) entry which is preliminary data.</text>
</comment>
<keyword evidence="3" id="KW-1185">Reference proteome</keyword>
<sequence length="145" mass="15354">MSKSFLVFRLLPGDDLFDSIINKVSSADEGARSFAIVTCVGSLKQCKVRLAGATATDQATKIIPGPLEIVSLVGTIANNKAHIHISVSDKEGLTYGGHLMSGSTIETTAEIVLANIESLAGVTLTREMDHKTGFRELCVNPLPKA</sequence>
<proteinExistence type="predicted"/>
<dbReference type="InterPro" id="IPR005175">
    <property type="entry name" value="PPC_dom"/>
</dbReference>